<evidence type="ECO:0000313" key="3">
    <source>
        <dbReference type="WBParaSite" id="BPAG_0000001501-mRNA-1"/>
    </source>
</evidence>
<dbReference type="WBParaSite" id="BPAG_0000001501-mRNA-1">
    <property type="protein sequence ID" value="BPAG_0000001501-mRNA-1"/>
    <property type="gene ID" value="BPAG_0000001501"/>
</dbReference>
<evidence type="ECO:0000313" key="1">
    <source>
        <dbReference type="EMBL" id="VDN81202.1"/>
    </source>
</evidence>
<accession>A0A0N4SWK3</accession>
<dbReference type="Proteomes" id="UP000278627">
    <property type="component" value="Unassembled WGS sequence"/>
</dbReference>
<proteinExistence type="predicted"/>
<dbReference type="EMBL" id="UZAD01000001">
    <property type="protein sequence ID" value="VDN81202.1"/>
    <property type="molecule type" value="Genomic_DNA"/>
</dbReference>
<protein>
    <submittedName>
        <fullName evidence="1 3">Uncharacterized protein</fullName>
    </submittedName>
</protein>
<reference evidence="1 2" key="2">
    <citation type="submission" date="2018-11" db="EMBL/GenBank/DDBJ databases">
        <authorList>
            <consortium name="Pathogen Informatics"/>
        </authorList>
    </citation>
    <scope>NUCLEOTIDE SEQUENCE [LARGE SCALE GENOMIC DNA]</scope>
</reference>
<evidence type="ECO:0000313" key="2">
    <source>
        <dbReference type="Proteomes" id="UP000278627"/>
    </source>
</evidence>
<reference evidence="3" key="1">
    <citation type="submission" date="2017-02" db="UniProtKB">
        <authorList>
            <consortium name="WormBaseParasite"/>
        </authorList>
    </citation>
    <scope>IDENTIFICATION</scope>
</reference>
<sequence>MEAAEIMTNMEHLSHLTLARAFLKVKRIVVTESIKIDPSW</sequence>
<dbReference type="AlphaFoldDB" id="A0A0N4SWK3"/>
<organism evidence="3">
    <name type="scientific">Brugia pahangi</name>
    <name type="common">Filarial nematode worm</name>
    <dbReference type="NCBI Taxonomy" id="6280"/>
    <lineage>
        <taxon>Eukaryota</taxon>
        <taxon>Metazoa</taxon>
        <taxon>Ecdysozoa</taxon>
        <taxon>Nematoda</taxon>
        <taxon>Chromadorea</taxon>
        <taxon>Rhabditida</taxon>
        <taxon>Spirurina</taxon>
        <taxon>Spiruromorpha</taxon>
        <taxon>Filarioidea</taxon>
        <taxon>Onchocercidae</taxon>
        <taxon>Brugia</taxon>
    </lineage>
</organism>
<gene>
    <name evidence="1" type="ORF">BPAG_LOCUS16</name>
</gene>
<keyword evidence="2" id="KW-1185">Reference proteome</keyword>
<name>A0A0N4SWK3_BRUPA</name>